<dbReference type="PANTHER" id="PTHR14859">
    <property type="entry name" value="CALCOFLUOR WHITE HYPERSENSITIVE PROTEIN PRECURSOR"/>
    <property type="match status" value="1"/>
</dbReference>
<feature type="transmembrane region" description="Helical" evidence="1">
    <location>
        <begin position="12"/>
        <end position="30"/>
    </location>
</feature>
<keyword evidence="1" id="KW-0812">Transmembrane</keyword>
<dbReference type="GO" id="GO:0016020">
    <property type="term" value="C:membrane"/>
    <property type="evidence" value="ECO:0007669"/>
    <property type="project" value="GOC"/>
</dbReference>
<evidence type="ECO:0000313" key="4">
    <source>
        <dbReference type="Proteomes" id="UP000257127"/>
    </source>
</evidence>
<feature type="transmembrane region" description="Helical" evidence="1">
    <location>
        <begin position="66"/>
        <end position="85"/>
    </location>
</feature>
<keyword evidence="1" id="KW-1133">Transmembrane helix</keyword>
<proteinExistence type="predicted"/>
<dbReference type="OrthoDB" id="635146at2"/>
<dbReference type="GO" id="GO:0003824">
    <property type="term" value="F:catalytic activity"/>
    <property type="evidence" value="ECO:0007669"/>
    <property type="project" value="InterPro"/>
</dbReference>
<dbReference type="Pfam" id="PF03372">
    <property type="entry name" value="Exo_endo_phos"/>
    <property type="match status" value="1"/>
</dbReference>
<dbReference type="EMBL" id="QURB01000003">
    <property type="protein sequence ID" value="RFC54759.1"/>
    <property type="molecule type" value="Genomic_DNA"/>
</dbReference>
<dbReference type="InterPro" id="IPR036691">
    <property type="entry name" value="Endo/exonu/phosph_ase_sf"/>
</dbReference>
<name>A0A3E1EYW9_9FLAO</name>
<dbReference type="Proteomes" id="UP000257127">
    <property type="component" value="Unassembled WGS sequence"/>
</dbReference>
<keyword evidence="1" id="KW-0472">Membrane</keyword>
<dbReference type="AlphaFoldDB" id="A0A3E1EYW9"/>
<feature type="transmembrane region" description="Helical" evidence="1">
    <location>
        <begin position="36"/>
        <end position="59"/>
    </location>
</feature>
<dbReference type="PANTHER" id="PTHR14859:SF15">
    <property type="entry name" value="ENDONUCLEASE_EXONUCLEASE_PHOSPHATASE DOMAIN-CONTAINING PROTEIN"/>
    <property type="match status" value="1"/>
</dbReference>
<organism evidence="3 4">
    <name type="scientific">Brumimicrobium aurantiacum</name>
    <dbReference type="NCBI Taxonomy" id="1737063"/>
    <lineage>
        <taxon>Bacteria</taxon>
        <taxon>Pseudomonadati</taxon>
        <taxon>Bacteroidota</taxon>
        <taxon>Flavobacteriia</taxon>
        <taxon>Flavobacteriales</taxon>
        <taxon>Crocinitomicaceae</taxon>
        <taxon>Brumimicrobium</taxon>
    </lineage>
</organism>
<evidence type="ECO:0000256" key="1">
    <source>
        <dbReference type="SAM" id="Phobius"/>
    </source>
</evidence>
<dbReference type="RefSeq" id="WP_116880593.1">
    <property type="nucleotide sequence ID" value="NZ_QURB01000003.1"/>
</dbReference>
<dbReference type="CDD" id="cd09084">
    <property type="entry name" value="EEP-2"/>
    <property type="match status" value="1"/>
</dbReference>
<accession>A0A3E1EYW9</accession>
<dbReference type="GO" id="GO:0006506">
    <property type="term" value="P:GPI anchor biosynthetic process"/>
    <property type="evidence" value="ECO:0007669"/>
    <property type="project" value="TreeGrafter"/>
</dbReference>
<dbReference type="Gene3D" id="3.60.10.10">
    <property type="entry name" value="Endonuclease/exonuclease/phosphatase"/>
    <property type="match status" value="1"/>
</dbReference>
<evidence type="ECO:0000313" key="3">
    <source>
        <dbReference type="EMBL" id="RFC54759.1"/>
    </source>
</evidence>
<feature type="domain" description="Endonuclease/exonuclease/phosphatase" evidence="2">
    <location>
        <begin position="104"/>
        <end position="356"/>
    </location>
</feature>
<evidence type="ECO:0000259" key="2">
    <source>
        <dbReference type="Pfam" id="PF03372"/>
    </source>
</evidence>
<gene>
    <name evidence="3" type="ORF">DXU93_07170</name>
</gene>
<protein>
    <recommendedName>
        <fullName evidence="2">Endonuclease/exonuclease/phosphatase domain-containing protein</fullName>
    </recommendedName>
</protein>
<dbReference type="SUPFAM" id="SSF56219">
    <property type="entry name" value="DNase I-like"/>
    <property type="match status" value="1"/>
</dbReference>
<sequence length="366" mass="42294">MLFGLIKFIVRIATLIFSIGLLLSYTSAFIPPKSLWFFQLFGLAYPAILLATIVLMILNFLFSKKFIFPLLVILIGTTTHMKYFGISFDSEPRQTEHGQEIKVMSFNVRLFDAYKNLKPELNNGKEAFGKVFNSEMPDILCLQEYAEDETNSRLISMDDILRQGNYVDHTTTMILELKNMFSGQAIFSRYPIIHSEIINDSSQTIRSLFADIVIEKDTVRVYNCHLESIRFQQDEYSLFDTEVASQKSYTERIKGLVSKLKNAYPLRLRQAQKIIEHANQSPYPVFICGDFNEPPTSYVYSMLDEHYNDAFYKGSIHMARTYAGKVPAGRIDYIFHSKEMTPIQFNTYMEEVLSDHYPISASFKLK</sequence>
<dbReference type="InterPro" id="IPR005135">
    <property type="entry name" value="Endo/exonuclease/phosphatase"/>
</dbReference>
<keyword evidence="4" id="KW-1185">Reference proteome</keyword>
<dbReference type="InterPro" id="IPR051916">
    <property type="entry name" value="GPI-anchor_lipid_remodeler"/>
</dbReference>
<reference evidence="3 4" key="1">
    <citation type="submission" date="2018-08" db="EMBL/GenBank/DDBJ databases">
        <title>The draft genome squence of Brumimicrobium sp. N62.</title>
        <authorList>
            <person name="Du Z.-J."/>
            <person name="Luo H.-R."/>
        </authorList>
    </citation>
    <scope>NUCLEOTIDE SEQUENCE [LARGE SCALE GENOMIC DNA]</scope>
    <source>
        <strain evidence="3 4">N62</strain>
    </source>
</reference>
<comment type="caution">
    <text evidence="3">The sequence shown here is derived from an EMBL/GenBank/DDBJ whole genome shotgun (WGS) entry which is preliminary data.</text>
</comment>